<evidence type="ECO:0000256" key="1">
    <source>
        <dbReference type="ARBA" id="ARBA00023015"/>
    </source>
</evidence>
<evidence type="ECO:0000256" key="3">
    <source>
        <dbReference type="ARBA" id="ARBA00023125"/>
    </source>
</evidence>
<feature type="compositionally biased region" description="Basic and acidic residues" evidence="5">
    <location>
        <begin position="72"/>
        <end position="81"/>
    </location>
</feature>
<name>T1XLC3_VARPD</name>
<keyword evidence="3" id="KW-0238">DNA-binding</keyword>
<dbReference type="Gene3D" id="1.10.10.10">
    <property type="entry name" value="Winged helix-like DNA-binding domain superfamily/Winged helix DNA-binding domain"/>
    <property type="match status" value="1"/>
</dbReference>
<dbReference type="RefSeq" id="WP_021004177.1">
    <property type="nucleotide sequence ID" value="NC_022234.1"/>
</dbReference>
<accession>T1XLC3</accession>
<dbReference type="AlphaFoldDB" id="T1XLC3"/>
<dbReference type="GO" id="GO:0016987">
    <property type="term" value="F:sigma factor activity"/>
    <property type="evidence" value="ECO:0007669"/>
    <property type="project" value="UniProtKB-KW"/>
</dbReference>
<organism evidence="7 8">
    <name type="scientific">Variovorax paradoxus B4</name>
    <dbReference type="NCBI Taxonomy" id="1246301"/>
    <lineage>
        <taxon>Bacteria</taxon>
        <taxon>Pseudomonadati</taxon>
        <taxon>Pseudomonadota</taxon>
        <taxon>Betaproteobacteria</taxon>
        <taxon>Burkholderiales</taxon>
        <taxon>Comamonadaceae</taxon>
        <taxon>Variovorax</taxon>
    </lineage>
</organism>
<feature type="domain" description="RNA polymerase sigma factor 70 region 4 type 2" evidence="6">
    <location>
        <begin position="10"/>
        <end position="60"/>
    </location>
</feature>
<evidence type="ECO:0000256" key="5">
    <source>
        <dbReference type="SAM" id="MobiDB-lite"/>
    </source>
</evidence>
<dbReference type="NCBIfam" id="TIGR02937">
    <property type="entry name" value="sigma70-ECF"/>
    <property type="match status" value="1"/>
</dbReference>
<dbReference type="InterPro" id="IPR039425">
    <property type="entry name" value="RNA_pol_sigma-70-like"/>
</dbReference>
<dbReference type="GO" id="GO:0006352">
    <property type="term" value="P:DNA-templated transcription initiation"/>
    <property type="evidence" value="ECO:0007669"/>
    <property type="project" value="InterPro"/>
</dbReference>
<dbReference type="InterPro" id="IPR014284">
    <property type="entry name" value="RNA_pol_sigma-70_dom"/>
</dbReference>
<dbReference type="InterPro" id="IPR036388">
    <property type="entry name" value="WH-like_DNA-bd_sf"/>
</dbReference>
<dbReference type="SUPFAM" id="SSF88659">
    <property type="entry name" value="Sigma3 and sigma4 domains of RNA polymerase sigma factors"/>
    <property type="match status" value="1"/>
</dbReference>
<feature type="region of interest" description="Disordered" evidence="5">
    <location>
        <begin position="69"/>
        <end position="91"/>
    </location>
</feature>
<evidence type="ECO:0000256" key="2">
    <source>
        <dbReference type="ARBA" id="ARBA00023082"/>
    </source>
</evidence>
<dbReference type="EMBL" id="CP003912">
    <property type="protein sequence ID" value="AGU53351.1"/>
    <property type="molecule type" value="Genomic_DNA"/>
</dbReference>
<evidence type="ECO:0000313" key="8">
    <source>
        <dbReference type="Proteomes" id="UP000016223"/>
    </source>
</evidence>
<keyword evidence="2" id="KW-0731">Sigma factor</keyword>
<dbReference type="KEGG" id="vpd:VAPA_2c07940"/>
<dbReference type="PANTHER" id="PTHR43133:SF8">
    <property type="entry name" value="RNA POLYMERASE SIGMA FACTOR HI_1459-RELATED"/>
    <property type="match status" value="1"/>
</dbReference>
<evidence type="ECO:0000259" key="6">
    <source>
        <dbReference type="Pfam" id="PF08281"/>
    </source>
</evidence>
<dbReference type="Pfam" id="PF08281">
    <property type="entry name" value="Sigma70_r4_2"/>
    <property type="match status" value="1"/>
</dbReference>
<dbReference type="InterPro" id="IPR013249">
    <property type="entry name" value="RNA_pol_sigma70_r4_t2"/>
</dbReference>
<protein>
    <submittedName>
        <fullName evidence="7">Putative RNA polymerase sigma factor, sigma-70 family</fullName>
    </submittedName>
</protein>
<evidence type="ECO:0000313" key="7">
    <source>
        <dbReference type="EMBL" id="AGU53351.1"/>
    </source>
</evidence>
<dbReference type="Proteomes" id="UP000016223">
    <property type="component" value="Chromosome 2"/>
</dbReference>
<dbReference type="PATRIC" id="fig|1246301.3.peg.6322"/>
<sequence length="91" mass="9992">MQRTTTDLRLDLAKAIAALPEACRVALILRDVEELTTPEVAASLGVSVEAVKSRLHRARAMVRTSLMSGGYWDRDGEKSDSRPPASRNTVR</sequence>
<dbReference type="PANTHER" id="PTHR43133">
    <property type="entry name" value="RNA POLYMERASE ECF-TYPE SIGMA FACTO"/>
    <property type="match status" value="1"/>
</dbReference>
<keyword evidence="4" id="KW-0804">Transcription</keyword>
<gene>
    <name evidence="7" type="ORF">VAPA_2c07940</name>
</gene>
<dbReference type="CDD" id="cd06171">
    <property type="entry name" value="Sigma70_r4"/>
    <property type="match status" value="1"/>
</dbReference>
<evidence type="ECO:0000256" key="4">
    <source>
        <dbReference type="ARBA" id="ARBA00023163"/>
    </source>
</evidence>
<dbReference type="GO" id="GO:0003677">
    <property type="term" value="F:DNA binding"/>
    <property type="evidence" value="ECO:0007669"/>
    <property type="project" value="UniProtKB-KW"/>
</dbReference>
<keyword evidence="1" id="KW-0805">Transcription regulation</keyword>
<proteinExistence type="predicted"/>
<dbReference type="HOGENOM" id="CLU_2426144_0_0_4"/>
<dbReference type="OrthoDB" id="9803470at2"/>
<reference evidence="7 8" key="1">
    <citation type="submission" date="2012-10" db="EMBL/GenBank/DDBJ databases">
        <title>Genome sequence of Variovorax paradoxus B4.</title>
        <authorList>
            <person name="Schuldes J."/>
            <person name="Brandt U."/>
            <person name="Hiessl S."/>
            <person name="Wuebbeler J.H."/>
            <person name="Thuermer A."/>
            <person name="Steinbuechel A."/>
            <person name="Daniel R."/>
        </authorList>
    </citation>
    <scope>NUCLEOTIDE SEQUENCE [LARGE SCALE GENOMIC DNA]</scope>
    <source>
        <strain evidence="7 8">B4</strain>
    </source>
</reference>
<dbReference type="InterPro" id="IPR013324">
    <property type="entry name" value="RNA_pol_sigma_r3/r4-like"/>
</dbReference>